<dbReference type="AlphaFoldDB" id="A0A1F7UIQ4"/>
<comment type="caution">
    <text evidence="1">The sequence shown here is derived from an EMBL/GenBank/DDBJ whole genome shotgun (WGS) entry which is preliminary data.</text>
</comment>
<sequence length="135" mass="15089">MPYTPIQDETTRLIVDLRRFSQATIKRSDQRAIHLLHNTVTLAYILVAAVIPREQRTKYAGTIISNVERLREWARTSSPAVPFPRALLILGNGMTPDEQFKNIASRMSELFDELFGALTAASKVEPSPRPTPSAA</sequence>
<dbReference type="Proteomes" id="UP000176603">
    <property type="component" value="Unassembled WGS sequence"/>
</dbReference>
<dbReference type="STRING" id="1802399.A3E39_04475"/>
<proteinExistence type="predicted"/>
<accession>A0A1F7UIQ4</accession>
<organism evidence="1 2">
    <name type="scientific">Candidatus Uhrbacteria bacterium RIFCSPHIGHO2_12_FULL_60_25</name>
    <dbReference type="NCBI Taxonomy" id="1802399"/>
    <lineage>
        <taxon>Bacteria</taxon>
        <taxon>Candidatus Uhriibacteriota</taxon>
    </lineage>
</organism>
<name>A0A1F7UIQ4_9BACT</name>
<evidence type="ECO:0000313" key="1">
    <source>
        <dbReference type="EMBL" id="OGL78142.1"/>
    </source>
</evidence>
<evidence type="ECO:0000313" key="2">
    <source>
        <dbReference type="Proteomes" id="UP000176603"/>
    </source>
</evidence>
<protein>
    <submittedName>
        <fullName evidence="1">Uncharacterized protein</fullName>
    </submittedName>
</protein>
<dbReference type="EMBL" id="MGEH01000037">
    <property type="protein sequence ID" value="OGL78142.1"/>
    <property type="molecule type" value="Genomic_DNA"/>
</dbReference>
<reference evidence="1 2" key="1">
    <citation type="journal article" date="2016" name="Nat. Commun.">
        <title>Thousands of microbial genomes shed light on interconnected biogeochemical processes in an aquifer system.</title>
        <authorList>
            <person name="Anantharaman K."/>
            <person name="Brown C.T."/>
            <person name="Hug L.A."/>
            <person name="Sharon I."/>
            <person name="Castelle C.J."/>
            <person name="Probst A.J."/>
            <person name="Thomas B.C."/>
            <person name="Singh A."/>
            <person name="Wilkins M.J."/>
            <person name="Karaoz U."/>
            <person name="Brodie E.L."/>
            <person name="Williams K.H."/>
            <person name="Hubbard S.S."/>
            <person name="Banfield J.F."/>
        </authorList>
    </citation>
    <scope>NUCLEOTIDE SEQUENCE [LARGE SCALE GENOMIC DNA]</scope>
</reference>
<gene>
    <name evidence="1" type="ORF">A3E39_04475</name>
</gene>